<dbReference type="EMBL" id="CP054840">
    <property type="protein sequence ID" value="QKV52286.1"/>
    <property type="molecule type" value="Genomic_DNA"/>
</dbReference>
<protein>
    <submittedName>
        <fullName evidence="1">Uncharacterized protein</fullName>
    </submittedName>
</protein>
<organism evidence="1 2">
    <name type="scientific">Comamonas antarctica</name>
    <dbReference type="NCBI Taxonomy" id="2743470"/>
    <lineage>
        <taxon>Bacteria</taxon>
        <taxon>Pseudomonadati</taxon>
        <taxon>Pseudomonadota</taxon>
        <taxon>Betaproteobacteria</taxon>
        <taxon>Burkholderiales</taxon>
        <taxon>Comamonadaceae</taxon>
        <taxon>Comamonas</taxon>
    </lineage>
</organism>
<name>A0A6N1X2X0_9BURK</name>
<dbReference type="KEGG" id="aant:HUK68_04860"/>
<gene>
    <name evidence="1" type="ORF">HUK68_04860</name>
</gene>
<proteinExistence type="predicted"/>
<dbReference type="AlphaFoldDB" id="A0A6N1X2X0"/>
<accession>A0A6N1X2X0</accession>
<keyword evidence="2" id="KW-1185">Reference proteome</keyword>
<sequence length="50" mass="5475">MTRIKTPLQYGTLADMGTARATAWALAAPRYKQGMARHCPVRLPFARSAA</sequence>
<reference evidence="1 2" key="1">
    <citation type="submission" date="2020-06" db="EMBL/GenBank/DDBJ databases">
        <title>Acidovorax antarctica sp. nov., isolated from Corinth ice sheet soil, Antarctic Fields Peninsula.</title>
        <authorList>
            <person name="Xu Q."/>
            <person name="Peng F."/>
        </authorList>
    </citation>
    <scope>NUCLEOTIDE SEQUENCE [LARGE SCALE GENOMIC DNA]</scope>
    <source>
        <strain evidence="1 2">16-35-5</strain>
    </source>
</reference>
<dbReference type="RefSeq" id="WP_175503167.1">
    <property type="nucleotide sequence ID" value="NZ_CAURQT010000001.1"/>
</dbReference>
<evidence type="ECO:0000313" key="2">
    <source>
        <dbReference type="Proteomes" id="UP000509579"/>
    </source>
</evidence>
<evidence type="ECO:0000313" key="1">
    <source>
        <dbReference type="EMBL" id="QKV52286.1"/>
    </source>
</evidence>
<dbReference type="Proteomes" id="UP000509579">
    <property type="component" value="Chromosome"/>
</dbReference>